<name>A0AAV6HUB7_9ERIC</name>
<evidence type="ECO:0000313" key="2">
    <source>
        <dbReference type="EMBL" id="KAG5516395.1"/>
    </source>
</evidence>
<protein>
    <submittedName>
        <fullName evidence="2">Uncharacterized protein</fullName>
    </submittedName>
</protein>
<sequence>MDEEESFLSDERQLNDRHSRDPRTTVYMDDLREGADNIPPLIEQQPRSSQDVRLNDDDDDDDDDDMDFVYD</sequence>
<evidence type="ECO:0000313" key="3">
    <source>
        <dbReference type="Proteomes" id="UP000823749"/>
    </source>
</evidence>
<dbReference type="AlphaFoldDB" id="A0AAV6HUB7"/>
<dbReference type="EMBL" id="JACTNZ010000013">
    <property type="protein sequence ID" value="KAG5516395.1"/>
    <property type="molecule type" value="Genomic_DNA"/>
</dbReference>
<comment type="caution">
    <text evidence="2">The sequence shown here is derived from an EMBL/GenBank/DDBJ whole genome shotgun (WGS) entry which is preliminary data.</text>
</comment>
<proteinExistence type="predicted"/>
<reference evidence="2 3" key="1">
    <citation type="submission" date="2020-08" db="EMBL/GenBank/DDBJ databases">
        <title>Plant Genome Project.</title>
        <authorList>
            <person name="Zhang R.-G."/>
        </authorList>
    </citation>
    <scope>NUCLEOTIDE SEQUENCE [LARGE SCALE GENOMIC DNA]</scope>
    <source>
        <strain evidence="2">WSP0</strain>
        <tissue evidence="2">Leaf</tissue>
    </source>
</reference>
<gene>
    <name evidence="2" type="ORF">RHGRI_037194</name>
</gene>
<keyword evidence="3" id="KW-1185">Reference proteome</keyword>
<feature type="region of interest" description="Disordered" evidence="1">
    <location>
        <begin position="1"/>
        <end position="71"/>
    </location>
</feature>
<dbReference type="Proteomes" id="UP000823749">
    <property type="component" value="Chromosome 13"/>
</dbReference>
<feature type="compositionally biased region" description="Basic and acidic residues" evidence="1">
    <location>
        <begin position="9"/>
        <end position="35"/>
    </location>
</feature>
<organism evidence="2 3">
    <name type="scientific">Rhododendron griersonianum</name>
    <dbReference type="NCBI Taxonomy" id="479676"/>
    <lineage>
        <taxon>Eukaryota</taxon>
        <taxon>Viridiplantae</taxon>
        <taxon>Streptophyta</taxon>
        <taxon>Embryophyta</taxon>
        <taxon>Tracheophyta</taxon>
        <taxon>Spermatophyta</taxon>
        <taxon>Magnoliopsida</taxon>
        <taxon>eudicotyledons</taxon>
        <taxon>Gunneridae</taxon>
        <taxon>Pentapetalae</taxon>
        <taxon>asterids</taxon>
        <taxon>Ericales</taxon>
        <taxon>Ericaceae</taxon>
        <taxon>Ericoideae</taxon>
        <taxon>Rhodoreae</taxon>
        <taxon>Rhododendron</taxon>
    </lineage>
</organism>
<evidence type="ECO:0000256" key="1">
    <source>
        <dbReference type="SAM" id="MobiDB-lite"/>
    </source>
</evidence>
<accession>A0AAV6HUB7</accession>
<feature type="compositionally biased region" description="Acidic residues" evidence="1">
    <location>
        <begin position="56"/>
        <end position="71"/>
    </location>
</feature>